<sequence length="149" mass="16325">MFLALFVSGIADARQARSDAEERALSSIVERWTAARNANDAEAMRPLFAEAVDRVSLPDGMVQSTTRDELLKFFADGFKGSAKGTYAKTMKVRPILFSDATGIVDHTYTMYNPDGSEIGVGHSTFVALKVGAEWKVVAVRFVSAWGTRR</sequence>
<dbReference type="EMBL" id="CP015136">
    <property type="protein sequence ID" value="AMY09454.1"/>
    <property type="molecule type" value="Genomic_DNA"/>
</dbReference>
<name>A0A143PNU2_LUTPR</name>
<dbReference type="InterPro" id="IPR027843">
    <property type="entry name" value="DUF4440"/>
</dbReference>
<reference evidence="2 3" key="1">
    <citation type="journal article" date="2016" name="Genome Announc.">
        <title>First Complete Genome Sequence of a Subdivision 6 Acidobacterium Strain.</title>
        <authorList>
            <person name="Huang S."/>
            <person name="Vieira S."/>
            <person name="Bunk B."/>
            <person name="Riedel T."/>
            <person name="Sproer C."/>
            <person name="Overmann J."/>
        </authorList>
    </citation>
    <scope>NUCLEOTIDE SEQUENCE [LARGE SCALE GENOMIC DNA]</scope>
    <source>
        <strain evidence="3">DSM 100886 HEG_-6_39</strain>
    </source>
</reference>
<dbReference type="InterPro" id="IPR011944">
    <property type="entry name" value="Steroid_delta5-4_isomerase"/>
</dbReference>
<evidence type="ECO:0000313" key="3">
    <source>
        <dbReference type="Proteomes" id="UP000076079"/>
    </source>
</evidence>
<dbReference type="InterPro" id="IPR032710">
    <property type="entry name" value="NTF2-like_dom_sf"/>
</dbReference>
<protein>
    <recommendedName>
        <fullName evidence="1">DUF4440 domain-containing protein</fullName>
    </recommendedName>
</protein>
<proteinExistence type="predicted"/>
<evidence type="ECO:0000313" key="2">
    <source>
        <dbReference type="EMBL" id="AMY09454.1"/>
    </source>
</evidence>
<reference evidence="3" key="2">
    <citation type="submission" date="2016-04" db="EMBL/GenBank/DDBJ databases">
        <title>First Complete Genome Sequence of a Subdivision 6 Acidobacterium.</title>
        <authorList>
            <person name="Huang S."/>
            <person name="Vieira S."/>
            <person name="Bunk B."/>
            <person name="Riedel T."/>
            <person name="Sproeer C."/>
            <person name="Overmann J."/>
        </authorList>
    </citation>
    <scope>NUCLEOTIDE SEQUENCE [LARGE SCALE GENOMIC DNA]</scope>
    <source>
        <strain evidence="3">DSM 100886 HEG_-6_39</strain>
    </source>
</reference>
<organism evidence="2 3">
    <name type="scientific">Luteitalea pratensis</name>
    <dbReference type="NCBI Taxonomy" id="1855912"/>
    <lineage>
        <taxon>Bacteria</taxon>
        <taxon>Pseudomonadati</taxon>
        <taxon>Acidobacteriota</taxon>
        <taxon>Vicinamibacteria</taxon>
        <taxon>Vicinamibacterales</taxon>
        <taxon>Vicinamibacteraceae</taxon>
        <taxon>Luteitalea</taxon>
    </lineage>
</organism>
<dbReference type="Gene3D" id="3.10.450.50">
    <property type="match status" value="1"/>
</dbReference>
<dbReference type="SUPFAM" id="SSF54427">
    <property type="entry name" value="NTF2-like"/>
    <property type="match status" value="1"/>
</dbReference>
<accession>A0A143PNU2</accession>
<dbReference type="KEGG" id="abac:LuPra_02671"/>
<dbReference type="Pfam" id="PF14534">
    <property type="entry name" value="DUF4440"/>
    <property type="match status" value="1"/>
</dbReference>
<keyword evidence="3" id="KW-1185">Reference proteome</keyword>
<dbReference type="Proteomes" id="UP000076079">
    <property type="component" value="Chromosome"/>
</dbReference>
<dbReference type="NCBIfam" id="TIGR02246">
    <property type="entry name" value="SgcJ/EcaC family oxidoreductase"/>
    <property type="match status" value="1"/>
</dbReference>
<gene>
    <name evidence="2" type="ORF">LuPra_02671</name>
</gene>
<evidence type="ECO:0000259" key="1">
    <source>
        <dbReference type="Pfam" id="PF14534"/>
    </source>
</evidence>
<dbReference type="AlphaFoldDB" id="A0A143PNU2"/>
<feature type="domain" description="DUF4440" evidence="1">
    <location>
        <begin position="26"/>
        <end position="136"/>
    </location>
</feature>